<proteinExistence type="predicted"/>
<sequence length="169" mass="18232">MPSSITNTYVHLSYFSGVGVSLHGPATVSKCPSSHSQRMSIPNPNLDSPLCRRCGEDFPGRNKSQPLCDPLAPSSDPKALSPAHILSPKNHLRPHSLNPLPSPSSIDLNPSTSSFPLLLNISTPSSVNYAMHVDTNTQKAVAQANILQSRQRQLHINKRSAPYPHGTQA</sequence>
<evidence type="ECO:0000313" key="2">
    <source>
        <dbReference type="EMBL" id="KAG0149120.1"/>
    </source>
</evidence>
<accession>A0A9P6NTB3</accession>
<gene>
    <name evidence="2" type="ORF">CROQUDRAFT_653931</name>
</gene>
<dbReference type="AlphaFoldDB" id="A0A9P6NTB3"/>
<comment type="caution">
    <text evidence="2">The sequence shown here is derived from an EMBL/GenBank/DDBJ whole genome shotgun (WGS) entry which is preliminary data.</text>
</comment>
<dbReference type="EMBL" id="MU167230">
    <property type="protein sequence ID" value="KAG0149120.1"/>
    <property type="molecule type" value="Genomic_DNA"/>
</dbReference>
<evidence type="ECO:0000313" key="3">
    <source>
        <dbReference type="Proteomes" id="UP000886653"/>
    </source>
</evidence>
<name>A0A9P6NTB3_9BASI</name>
<organism evidence="2 3">
    <name type="scientific">Cronartium quercuum f. sp. fusiforme G11</name>
    <dbReference type="NCBI Taxonomy" id="708437"/>
    <lineage>
        <taxon>Eukaryota</taxon>
        <taxon>Fungi</taxon>
        <taxon>Dikarya</taxon>
        <taxon>Basidiomycota</taxon>
        <taxon>Pucciniomycotina</taxon>
        <taxon>Pucciniomycetes</taxon>
        <taxon>Pucciniales</taxon>
        <taxon>Coleosporiaceae</taxon>
        <taxon>Cronartium</taxon>
    </lineage>
</organism>
<evidence type="ECO:0000256" key="1">
    <source>
        <dbReference type="SAM" id="MobiDB-lite"/>
    </source>
</evidence>
<feature type="region of interest" description="Disordered" evidence="1">
    <location>
        <begin position="62"/>
        <end position="84"/>
    </location>
</feature>
<keyword evidence="3" id="KW-1185">Reference proteome</keyword>
<protein>
    <submittedName>
        <fullName evidence="2">Uncharacterized protein</fullName>
    </submittedName>
</protein>
<reference evidence="2" key="1">
    <citation type="submission" date="2013-11" db="EMBL/GenBank/DDBJ databases">
        <title>Genome sequence of the fusiform rust pathogen reveals effectors for host alternation and coevolution with pine.</title>
        <authorList>
            <consortium name="DOE Joint Genome Institute"/>
            <person name="Smith K."/>
            <person name="Pendleton A."/>
            <person name="Kubisiak T."/>
            <person name="Anderson C."/>
            <person name="Salamov A."/>
            <person name="Aerts A."/>
            <person name="Riley R."/>
            <person name="Clum A."/>
            <person name="Lindquist E."/>
            <person name="Ence D."/>
            <person name="Campbell M."/>
            <person name="Kronenberg Z."/>
            <person name="Feau N."/>
            <person name="Dhillon B."/>
            <person name="Hamelin R."/>
            <person name="Burleigh J."/>
            <person name="Smith J."/>
            <person name="Yandell M."/>
            <person name="Nelson C."/>
            <person name="Grigoriev I."/>
            <person name="Davis J."/>
        </authorList>
    </citation>
    <scope>NUCLEOTIDE SEQUENCE</scope>
    <source>
        <strain evidence="2">G11</strain>
    </source>
</reference>
<dbReference type="Proteomes" id="UP000886653">
    <property type="component" value="Unassembled WGS sequence"/>
</dbReference>